<feature type="domain" description="HTH cro/C1-type" evidence="2">
    <location>
        <begin position="12"/>
        <end position="30"/>
    </location>
</feature>
<dbReference type="InterPro" id="IPR001387">
    <property type="entry name" value="Cro/C1-type_HTH"/>
</dbReference>
<comment type="caution">
    <text evidence="3">The sequence shown here is derived from an EMBL/GenBank/DDBJ whole genome shotgun (WGS) entry which is preliminary data.</text>
</comment>
<accession>A0ABT0A1A4</accession>
<dbReference type="SUPFAM" id="SSF47413">
    <property type="entry name" value="lambda repressor-like DNA-binding domains"/>
    <property type="match status" value="1"/>
</dbReference>
<dbReference type="Gene3D" id="1.10.260.40">
    <property type="entry name" value="lambda repressor-like DNA-binding domains"/>
    <property type="match status" value="1"/>
</dbReference>
<feature type="transmembrane region" description="Helical" evidence="1">
    <location>
        <begin position="106"/>
        <end position="123"/>
    </location>
</feature>
<proteinExistence type="predicted"/>
<dbReference type="Proteomes" id="UP001165423">
    <property type="component" value="Unassembled WGS sequence"/>
</dbReference>
<dbReference type="InterPro" id="IPR010982">
    <property type="entry name" value="Lambda_DNA-bd_dom_sf"/>
</dbReference>
<organism evidence="3 4">
    <name type="scientific">Cognatiluteimonas sedimenti</name>
    <dbReference type="NCBI Taxonomy" id="2927791"/>
    <lineage>
        <taxon>Bacteria</taxon>
        <taxon>Pseudomonadati</taxon>
        <taxon>Pseudomonadota</taxon>
        <taxon>Gammaproteobacteria</taxon>
        <taxon>Lysobacterales</taxon>
        <taxon>Lysobacteraceae</taxon>
        <taxon>Cognatiluteimonas</taxon>
    </lineage>
</organism>
<sequence length="262" mass="27931">MPEGDRGCGARLRKAREAAGLSQAEVAARLKMPLRVVDSLEIEDWSRLGAPVFVRGQLRSYARLLGLTTSPMFEASGVAPVEPPTLTPRTYTRPLQRFAEQAARRFVYIVMTIAIAIPVWLATRPHLAVVSHDAAPLDVPALGAVTEPGDRGAVADDPHPLVASLAPLPAREATAPTLSLRLGGDSWVEVTARDGRVLEQGLLRAGEQRNYDAGEVARIVLGDAAAVEVRNQGHKADLAPYLRANVARFTVSSDGSLAPAAD</sequence>
<dbReference type="InterPro" id="IPR050400">
    <property type="entry name" value="Bact_Cytoskel_RodZ"/>
</dbReference>
<evidence type="ECO:0000313" key="3">
    <source>
        <dbReference type="EMBL" id="MCJ0824754.1"/>
    </source>
</evidence>
<name>A0ABT0A1A4_9GAMM</name>
<gene>
    <name evidence="3" type="ORF">MQC88_02065</name>
</gene>
<dbReference type="InterPro" id="IPR025194">
    <property type="entry name" value="RodZ-like_C"/>
</dbReference>
<dbReference type="PANTHER" id="PTHR34475:SF1">
    <property type="entry name" value="CYTOSKELETON PROTEIN RODZ"/>
    <property type="match status" value="1"/>
</dbReference>
<reference evidence="3 4" key="1">
    <citation type="submission" date="2022-03" db="EMBL/GenBank/DDBJ databases">
        <title>Luteimonas soily sp. nov., a novel bacterium isolated from the soil.</title>
        <authorList>
            <person name="Zhang X."/>
        </authorList>
    </citation>
    <scope>NUCLEOTIDE SEQUENCE [LARGE SCALE GENOMIC DNA]</scope>
    <source>
        <strain evidence="3 4">50</strain>
    </source>
</reference>
<evidence type="ECO:0000313" key="4">
    <source>
        <dbReference type="Proteomes" id="UP001165423"/>
    </source>
</evidence>
<dbReference type="PANTHER" id="PTHR34475">
    <property type="match status" value="1"/>
</dbReference>
<keyword evidence="4" id="KW-1185">Reference proteome</keyword>
<protein>
    <submittedName>
        <fullName evidence="3">DUF4115 domain-containing protein</fullName>
    </submittedName>
</protein>
<evidence type="ECO:0000259" key="2">
    <source>
        <dbReference type="PROSITE" id="PS50943"/>
    </source>
</evidence>
<evidence type="ECO:0000256" key="1">
    <source>
        <dbReference type="SAM" id="Phobius"/>
    </source>
</evidence>
<dbReference type="CDD" id="cd00093">
    <property type="entry name" value="HTH_XRE"/>
    <property type="match status" value="1"/>
</dbReference>
<dbReference type="EMBL" id="JALGCL010000001">
    <property type="protein sequence ID" value="MCJ0824754.1"/>
    <property type="molecule type" value="Genomic_DNA"/>
</dbReference>
<dbReference type="Pfam" id="PF13464">
    <property type="entry name" value="RodZ_C"/>
    <property type="match status" value="1"/>
</dbReference>
<keyword evidence="1" id="KW-0812">Transmembrane</keyword>
<dbReference type="Pfam" id="PF13413">
    <property type="entry name" value="HTH_25"/>
    <property type="match status" value="1"/>
</dbReference>
<keyword evidence="1" id="KW-0472">Membrane</keyword>
<keyword evidence="1" id="KW-1133">Transmembrane helix</keyword>
<dbReference type="PROSITE" id="PS50943">
    <property type="entry name" value="HTH_CROC1"/>
    <property type="match status" value="1"/>
</dbReference>